<evidence type="ECO:0000256" key="11">
    <source>
        <dbReference type="PROSITE-ProRule" id="PRU01240"/>
    </source>
</evidence>
<dbReference type="FunFam" id="2.60.120.260:FF:000006">
    <property type="entry name" value="Proprotein convertase subtilisin/kexin type 5"/>
    <property type="match status" value="1"/>
</dbReference>
<dbReference type="Gene3D" id="2.60.120.260">
    <property type="entry name" value="Galactose-binding domain-like"/>
    <property type="match status" value="1"/>
</dbReference>
<evidence type="ECO:0000256" key="2">
    <source>
        <dbReference type="ARBA" id="ARBA00022670"/>
    </source>
</evidence>
<sequence>MEFLFVACQTDVTHPDVEPYKHHIPDLYLIIHRRHPRKGKYENSNLTKILFNYEGILWAEQIFLMPSPMQLAASSYKGLLNDPYFGGQWYLQDCRKERFHTLIDLNVIPVWNHYKIFGFNIKVVVIDGGLEINHPDLNNNFDPEYGYDFLDNVSLPTPKGHDAHGTIVAGVIAMQANNNVCGVGIAPLVTLGAVRILLKYGKVSRFKVASALSFRAHDLDISNNSWSDTGDGTRIRHMNHLIMAALKDGIVKGRRSKGIIFIFASGNTKKLGHTCAHDANASSIYTIVVGGVKHNGDTLHYSVRCSSVLVAAYSGDGNSILSKNIVTTDERGSCAFDLNGTSVAAPMVSGIVALILEARYDLSWREVQHVLVWTSQVAALAHNKVWFRNKASFYFSLDFGFGLVDAFLAVTFAKSMTSIPPMNSCVLSIGKRSSSADTDEAVFNRKKVLQIKVSVDGCKTLPSEVNYIEHVQLIVSVDHPRRGAIQIQLISPSGTQSLLMDKRRLDKSKFGLNAWVLDTVHFWGESPQGLWSIIFYDTISKFTNEGSVSKAVLIIHGTNDKPAHYASTRSYYKFT</sequence>
<dbReference type="InterPro" id="IPR000209">
    <property type="entry name" value="Peptidase_S8/S53_dom"/>
</dbReference>
<evidence type="ECO:0000256" key="4">
    <source>
        <dbReference type="ARBA" id="ARBA00022729"/>
    </source>
</evidence>
<dbReference type="GO" id="GO:0004252">
    <property type="term" value="F:serine-type endopeptidase activity"/>
    <property type="evidence" value="ECO:0007669"/>
    <property type="project" value="UniProtKB-UniRule"/>
</dbReference>
<dbReference type="InterPro" id="IPR015500">
    <property type="entry name" value="Peptidase_S8_subtilisin-rel"/>
</dbReference>
<dbReference type="GO" id="GO:0000139">
    <property type="term" value="C:Golgi membrane"/>
    <property type="evidence" value="ECO:0007669"/>
    <property type="project" value="TreeGrafter"/>
</dbReference>
<dbReference type="Gene3D" id="3.40.50.200">
    <property type="entry name" value="Peptidase S8/S53 domain"/>
    <property type="match status" value="1"/>
</dbReference>
<dbReference type="PROSITE" id="PS00138">
    <property type="entry name" value="SUBTILASE_SER"/>
    <property type="match status" value="1"/>
</dbReference>
<dbReference type="InterPro" id="IPR036852">
    <property type="entry name" value="Peptidase_S8/S53_dom_sf"/>
</dbReference>
<proteinExistence type="inferred from homology"/>
<gene>
    <name evidence="13" type="ORF">V9T40_006693</name>
</gene>
<evidence type="ECO:0000256" key="6">
    <source>
        <dbReference type="ARBA" id="ARBA00022825"/>
    </source>
</evidence>
<evidence type="ECO:0000313" key="14">
    <source>
        <dbReference type="Proteomes" id="UP001367676"/>
    </source>
</evidence>
<feature type="active site" description="Charge relay system" evidence="10 11">
    <location>
        <position position="164"/>
    </location>
</feature>
<feature type="domain" description="P/Homo B" evidence="12">
    <location>
        <begin position="419"/>
        <end position="561"/>
    </location>
</feature>
<dbReference type="GO" id="GO:0005802">
    <property type="term" value="C:trans-Golgi network"/>
    <property type="evidence" value="ECO:0007669"/>
    <property type="project" value="TreeGrafter"/>
</dbReference>
<dbReference type="SUPFAM" id="SSF52743">
    <property type="entry name" value="Subtilisin-like"/>
    <property type="match status" value="1"/>
</dbReference>
<dbReference type="PROSITE" id="PS00137">
    <property type="entry name" value="SUBTILASE_HIS"/>
    <property type="match status" value="1"/>
</dbReference>
<keyword evidence="2 11" id="KW-0645">Protease</keyword>
<keyword evidence="5 11" id="KW-0378">Hydrolase</keyword>
<dbReference type="PROSITE" id="PS51892">
    <property type="entry name" value="SUBTILASE"/>
    <property type="match status" value="1"/>
</dbReference>
<dbReference type="PROSITE" id="PS51829">
    <property type="entry name" value="P_HOMO_B"/>
    <property type="match status" value="1"/>
</dbReference>
<dbReference type="GO" id="GO:0016485">
    <property type="term" value="P:protein processing"/>
    <property type="evidence" value="ECO:0007669"/>
    <property type="project" value="TreeGrafter"/>
</dbReference>
<dbReference type="Proteomes" id="UP001367676">
    <property type="component" value="Unassembled WGS sequence"/>
</dbReference>
<evidence type="ECO:0000313" key="13">
    <source>
        <dbReference type="EMBL" id="KAK7602719.1"/>
    </source>
</evidence>
<keyword evidence="7" id="KW-0106">Calcium</keyword>
<comment type="caution">
    <text evidence="13">The sequence shown here is derived from an EMBL/GenBank/DDBJ whole genome shotgun (WGS) entry which is preliminary data.</text>
</comment>
<protein>
    <recommendedName>
        <fullName evidence="12">P/Homo B domain-containing protein</fullName>
    </recommendedName>
</protein>
<dbReference type="AlphaFoldDB" id="A0AAN9Y8Y2"/>
<evidence type="ECO:0000256" key="8">
    <source>
        <dbReference type="ARBA" id="ARBA00023145"/>
    </source>
</evidence>
<evidence type="ECO:0000259" key="12">
    <source>
        <dbReference type="PROSITE" id="PS51829"/>
    </source>
</evidence>
<dbReference type="PANTHER" id="PTHR42884:SF14">
    <property type="entry name" value="NEUROENDOCRINE CONVERTASE 1"/>
    <property type="match status" value="1"/>
</dbReference>
<feature type="active site" description="Charge relay system" evidence="10 11">
    <location>
        <position position="342"/>
    </location>
</feature>
<evidence type="ECO:0000256" key="9">
    <source>
        <dbReference type="ARBA" id="ARBA00023180"/>
    </source>
</evidence>
<dbReference type="Pfam" id="PF00082">
    <property type="entry name" value="Peptidase_S8"/>
    <property type="match status" value="1"/>
</dbReference>
<comment type="similarity">
    <text evidence="1">Belongs to the peptidase S8 family. Furin subfamily.</text>
</comment>
<name>A0AAN9Y8Y2_9HEMI</name>
<evidence type="ECO:0000256" key="3">
    <source>
        <dbReference type="ARBA" id="ARBA00022685"/>
    </source>
</evidence>
<evidence type="ECO:0000256" key="10">
    <source>
        <dbReference type="PIRSR" id="PIRSR615500-1"/>
    </source>
</evidence>
<dbReference type="Pfam" id="PF01483">
    <property type="entry name" value="P_proprotein"/>
    <property type="match status" value="1"/>
</dbReference>
<evidence type="ECO:0000256" key="7">
    <source>
        <dbReference type="ARBA" id="ARBA00022837"/>
    </source>
</evidence>
<dbReference type="EMBL" id="JBBCAQ010000007">
    <property type="protein sequence ID" value="KAK7602719.1"/>
    <property type="molecule type" value="Genomic_DNA"/>
</dbReference>
<reference evidence="13 14" key="1">
    <citation type="submission" date="2024-03" db="EMBL/GenBank/DDBJ databases">
        <title>Adaptation during the transition from Ophiocordyceps entomopathogen to insect associate is accompanied by gene loss and intensified selection.</title>
        <authorList>
            <person name="Ward C.M."/>
            <person name="Onetto C.A."/>
            <person name="Borneman A.R."/>
        </authorList>
    </citation>
    <scope>NUCLEOTIDE SEQUENCE [LARGE SCALE GENOMIC DNA]</scope>
    <source>
        <strain evidence="13">AWRI1</strain>
        <tissue evidence="13">Single Adult Female</tissue>
    </source>
</reference>
<dbReference type="InterPro" id="IPR002884">
    <property type="entry name" value="P_dom"/>
</dbReference>
<dbReference type="PRINTS" id="PR00723">
    <property type="entry name" value="SUBTILISIN"/>
</dbReference>
<keyword evidence="3" id="KW-0165">Cleavage on pair of basic residues</keyword>
<dbReference type="PANTHER" id="PTHR42884">
    <property type="entry name" value="PROPROTEIN CONVERTASE SUBTILISIN/KEXIN-RELATED"/>
    <property type="match status" value="1"/>
</dbReference>
<organism evidence="13 14">
    <name type="scientific">Parthenolecanium corni</name>
    <dbReference type="NCBI Taxonomy" id="536013"/>
    <lineage>
        <taxon>Eukaryota</taxon>
        <taxon>Metazoa</taxon>
        <taxon>Ecdysozoa</taxon>
        <taxon>Arthropoda</taxon>
        <taxon>Hexapoda</taxon>
        <taxon>Insecta</taxon>
        <taxon>Pterygota</taxon>
        <taxon>Neoptera</taxon>
        <taxon>Paraneoptera</taxon>
        <taxon>Hemiptera</taxon>
        <taxon>Sternorrhyncha</taxon>
        <taxon>Coccoidea</taxon>
        <taxon>Coccidae</taxon>
        <taxon>Parthenolecanium</taxon>
    </lineage>
</organism>
<keyword evidence="4" id="KW-0732">Signal</keyword>
<evidence type="ECO:0000256" key="1">
    <source>
        <dbReference type="ARBA" id="ARBA00005325"/>
    </source>
</evidence>
<dbReference type="InterPro" id="IPR023828">
    <property type="entry name" value="Peptidase_S8_Ser-AS"/>
</dbReference>
<dbReference type="InterPro" id="IPR022398">
    <property type="entry name" value="Peptidase_S8_His-AS"/>
</dbReference>
<evidence type="ECO:0000256" key="5">
    <source>
        <dbReference type="ARBA" id="ARBA00022801"/>
    </source>
</evidence>
<keyword evidence="8" id="KW-0865">Zymogen</keyword>
<dbReference type="InterPro" id="IPR034182">
    <property type="entry name" value="Kexin/furin"/>
</dbReference>
<dbReference type="SUPFAM" id="SSF49785">
    <property type="entry name" value="Galactose-binding domain-like"/>
    <property type="match status" value="1"/>
</dbReference>
<dbReference type="InterPro" id="IPR008979">
    <property type="entry name" value="Galactose-bd-like_sf"/>
</dbReference>
<dbReference type="CDD" id="cd04059">
    <property type="entry name" value="Peptidases_S8_Protein_convertases_Kexins_Furin-like"/>
    <property type="match status" value="1"/>
</dbReference>
<accession>A0AAN9Y8Y2</accession>
<feature type="active site" description="Charge relay system" evidence="10 11">
    <location>
        <position position="127"/>
    </location>
</feature>
<keyword evidence="6 11" id="KW-0720">Serine protease</keyword>
<keyword evidence="9" id="KW-0325">Glycoprotein</keyword>
<keyword evidence="14" id="KW-1185">Reference proteome</keyword>